<evidence type="ECO:0000313" key="2">
    <source>
        <dbReference type="Proteomes" id="UP000005950"/>
    </source>
</evidence>
<protein>
    <submittedName>
        <fullName evidence="1">Uncharacterized protein</fullName>
    </submittedName>
</protein>
<reference evidence="1 2" key="2">
    <citation type="submission" date="2009-02" db="EMBL/GenBank/DDBJ databases">
        <title>Draft genome sequence of Holdemania filiformis DSM 12042.</title>
        <authorList>
            <person name="Sudarsanam P."/>
            <person name="Ley R."/>
            <person name="Guruge J."/>
            <person name="Turnbaugh P.J."/>
            <person name="Mahowald M."/>
            <person name="Liep D."/>
            <person name="Gordon J."/>
        </authorList>
    </citation>
    <scope>NUCLEOTIDE SEQUENCE [LARGE SCALE GENOMIC DNA]</scope>
    <source>
        <strain evidence="1 2">DSM 12042</strain>
    </source>
</reference>
<dbReference type="AlphaFoldDB" id="B9YA96"/>
<sequence>PFVFPVNGEDQYYLYEDYYPYGTFHVAQFSTLGEDSDLRWLEESEYTLPNEDVRHGSATPVTEQELQRLLQAYPPALID</sequence>
<evidence type="ECO:0000313" key="1">
    <source>
        <dbReference type="EMBL" id="EEF67111.1"/>
    </source>
</evidence>
<feature type="non-terminal residue" evidence="1">
    <location>
        <position position="1"/>
    </location>
</feature>
<dbReference type="RefSeq" id="WP_006059918.1">
    <property type="nucleotide sequence ID" value="NZ_GG657558.1"/>
</dbReference>
<accession>B9YA96</accession>
<dbReference type="HOGENOM" id="CLU_2595498_0_0_9"/>
<name>B9YA96_9FIRM</name>
<dbReference type="Proteomes" id="UP000005950">
    <property type="component" value="Unassembled WGS sequence"/>
</dbReference>
<gene>
    <name evidence="1" type="ORF">HOLDEFILI_02753</name>
</gene>
<organism evidence="1 2">
    <name type="scientific">Holdemania filiformis DSM 12042</name>
    <dbReference type="NCBI Taxonomy" id="545696"/>
    <lineage>
        <taxon>Bacteria</taxon>
        <taxon>Bacillati</taxon>
        <taxon>Bacillota</taxon>
        <taxon>Erysipelotrichia</taxon>
        <taxon>Erysipelotrichales</taxon>
        <taxon>Erysipelotrichaceae</taxon>
        <taxon>Holdemania</taxon>
    </lineage>
</organism>
<reference evidence="1 2" key="1">
    <citation type="submission" date="2008-12" db="EMBL/GenBank/DDBJ databases">
        <authorList>
            <person name="Fulton L."/>
            <person name="Clifton S."/>
            <person name="Fulton B."/>
            <person name="Xu J."/>
            <person name="Minx P."/>
            <person name="Pepin K.H."/>
            <person name="Johnson M."/>
            <person name="Bhonagiri V."/>
            <person name="Nash W.E."/>
            <person name="Mardis E.R."/>
            <person name="Wilson R.K."/>
        </authorList>
    </citation>
    <scope>NUCLEOTIDE SEQUENCE [LARGE SCALE GENOMIC DNA]</scope>
    <source>
        <strain evidence="1 2">DSM 12042</strain>
    </source>
</reference>
<dbReference type="EMBL" id="ACCF01000174">
    <property type="protein sequence ID" value="EEF67111.1"/>
    <property type="molecule type" value="Genomic_DNA"/>
</dbReference>
<comment type="caution">
    <text evidence="1">The sequence shown here is derived from an EMBL/GenBank/DDBJ whole genome shotgun (WGS) entry which is preliminary data.</text>
</comment>
<proteinExistence type="predicted"/>